<keyword evidence="8" id="KW-0648">Protein biosynthesis</keyword>
<evidence type="ECO:0000259" key="7">
    <source>
        <dbReference type="PROSITE" id="PS51037"/>
    </source>
</evidence>
<evidence type="ECO:0000256" key="3">
    <source>
        <dbReference type="ARBA" id="ARBA00023242"/>
    </source>
</evidence>
<dbReference type="GO" id="GO:0005634">
    <property type="term" value="C:nucleus"/>
    <property type="evidence" value="ECO:0007669"/>
    <property type="project" value="UniProtKB-SubCell"/>
</dbReference>
<sequence length="1271" mass="143490">MGNCSDHRPPPSSLATIFSGESRVGCSLRSATHPCKSRGHHCGRSGRPQCTYCKRIGHIQENCYSIHGFPDKDTPFFSSSIDYSSSLQQVLPVPSFGPMSNSNQSVSEIPSHPPNFIEVAPSPLITYQRRTQQVSSIVPESSSRDSDPPPADPQTMDPSSSTSPHNSDSDWPIALRKGTRSTRNPHPIYNFLSYHRLSPSYFSFVFSLSSLTISNNIHEALDHPGWQQALIDEMQALESNGTWELVPFPPGKKTVGCRWVYAVKVGPNGEVDRLKARLVAKGYTQIYGLDYSDTFSPVAKITTVRLFLAMTAMHHWPLHQLDIKNVFLHGDLQEEIYMEQPPGFVAQGEYGLVCKLHRSLYGLKQSPRAWFGKFSYIVQLFGLKQSEADHSVFYCHTSPEKCVYLMVYVDDIVITGNDATKISQLKEHLFSHFQTKDLGYLKYFLGIEVAQSKDGVVISQRKYALDILEETGMQNCRPVDSPMDPNQKLMTNQSEIYPDSERYRRLVGKLIYLTITRLDISFVVGVVGQFMQNPHVDHWNAVMRILICVKKAPGQGLLYEDKGNTQVSGYCDADWAGCPIDKRSTSGYCVLLEGILFLGRARNKLLLLDPVRRLNIDLWLWLHGMAKDEKLSQSHETWKQEIARSQSQVDALQKELTELKACNQGSDGNAKKDLEVLWRRVKTASTLLTYLKSKARLMAVPHLAHTSCGIKQLEGVCFVDKNGIPLSGWSSNVDFSSFDDADEESWNGISHQHGSLDEQDAAYIGEMLKSVQMVTDVMEALVKRVLLAESETAIEKEKVSISKEEIKRKSTQLENMSMKLQEMEHFALNTNSILTEMRQRVEDLVEETTRQRERAAENEEELSRVKQEFESLKSYVSGLITVRETLLSSEKQFRTIERLFEKLVAKTTQLEGEKMQKEAEVQKLMEENVRLSALLDKKEAQLLALNEQCKGIRLQRKPNNFRGTKPTKANAKAIISLYELGWETKNNTVNWQMSNSNPLPLKRQGEQSSDDGASAIKPSRLKIAIPSEDSDKKNANRRLKDVEICVPIVYGTIAFYLGRKASESQSHKWTVYVRGASNEDLGVVVKRVVFQLHPSFNNPTRVVESPPFELSECGWGEFEIAITLYFHSDVCEKQLDLYHHLKLYPEDESGPQSTKKPVVVESYNEIVFPEPSEVFLARVQNHPAVNVPRLPAGLNLPSPVPSDTVNDKERGDTKDHLLTQWFLNFSEADELLKLAAARQQVQAHIVKLRRQLSLVEGLPQLSKPPSGYECT</sequence>
<dbReference type="SUPFAM" id="SSF56672">
    <property type="entry name" value="DNA/RNA polymerases"/>
    <property type="match status" value="1"/>
</dbReference>
<organism evidence="8 9">
    <name type="scientific">Glycine soja</name>
    <name type="common">Wild soybean</name>
    <dbReference type="NCBI Taxonomy" id="3848"/>
    <lineage>
        <taxon>Eukaryota</taxon>
        <taxon>Viridiplantae</taxon>
        <taxon>Streptophyta</taxon>
        <taxon>Embryophyta</taxon>
        <taxon>Tracheophyta</taxon>
        <taxon>Spermatophyta</taxon>
        <taxon>Magnoliopsida</taxon>
        <taxon>eudicotyledons</taxon>
        <taxon>Gunneridae</taxon>
        <taxon>Pentapetalae</taxon>
        <taxon>rosids</taxon>
        <taxon>fabids</taxon>
        <taxon>Fabales</taxon>
        <taxon>Fabaceae</taxon>
        <taxon>Papilionoideae</taxon>
        <taxon>50 kb inversion clade</taxon>
        <taxon>NPAAA clade</taxon>
        <taxon>indigoferoid/millettioid clade</taxon>
        <taxon>Phaseoleae</taxon>
        <taxon>Glycine</taxon>
        <taxon>Glycine subgen. Soja</taxon>
    </lineage>
</organism>
<name>A0A445HYF6_GLYSO</name>
<feature type="coiled-coil region" evidence="5">
    <location>
        <begin position="907"/>
        <end position="955"/>
    </location>
</feature>
<dbReference type="InterPro" id="IPR013103">
    <property type="entry name" value="RVT_2"/>
</dbReference>
<dbReference type="InterPro" id="IPR043502">
    <property type="entry name" value="DNA/RNA_pol_sf"/>
</dbReference>
<dbReference type="PANTHER" id="PTHR47573">
    <property type="entry name" value="PROTEIN AF-9 HOMOLOG"/>
    <property type="match status" value="1"/>
</dbReference>
<dbReference type="Proteomes" id="UP000289340">
    <property type="component" value="Chromosome 11"/>
</dbReference>
<feature type="region of interest" description="Disordered" evidence="6">
    <location>
        <begin position="993"/>
        <end position="1014"/>
    </location>
</feature>
<dbReference type="Pfam" id="PF03366">
    <property type="entry name" value="YEATS"/>
    <property type="match status" value="1"/>
</dbReference>
<dbReference type="InterPro" id="IPR055129">
    <property type="entry name" value="YEATS_dom"/>
</dbReference>
<dbReference type="EC" id="2.7.7.7" evidence="8"/>
<feature type="compositionally biased region" description="Polar residues" evidence="6">
    <location>
        <begin position="130"/>
        <end position="140"/>
    </location>
</feature>
<accession>A0A445HYF6</accession>
<keyword evidence="3 4" id="KW-0539">Nucleus</keyword>
<comment type="subcellular location">
    <subcellularLocation>
        <location evidence="4">Nucleus</location>
    </subcellularLocation>
</comment>
<dbReference type="AlphaFoldDB" id="A0A445HYF6"/>
<evidence type="ECO:0000256" key="5">
    <source>
        <dbReference type="SAM" id="Coils"/>
    </source>
</evidence>
<dbReference type="PANTHER" id="PTHR47573:SF1">
    <property type="entry name" value="PROTEIN AF-9 HOMOLOG"/>
    <property type="match status" value="1"/>
</dbReference>
<reference evidence="8 9" key="1">
    <citation type="submission" date="2018-09" db="EMBL/GenBank/DDBJ databases">
        <title>A high-quality reference genome of wild soybean provides a powerful tool to mine soybean genomes.</title>
        <authorList>
            <person name="Xie M."/>
            <person name="Chung C.Y.L."/>
            <person name="Li M.-W."/>
            <person name="Wong F.-L."/>
            <person name="Chan T.-F."/>
            <person name="Lam H.-M."/>
        </authorList>
    </citation>
    <scope>NUCLEOTIDE SEQUENCE [LARGE SCALE GENOMIC DNA]</scope>
    <source>
        <strain evidence="9">cv. W05</strain>
        <tissue evidence="8">Hypocotyl of etiolated seedlings</tissue>
    </source>
</reference>
<dbReference type="Gene3D" id="2.60.40.1970">
    <property type="entry name" value="YEATS domain"/>
    <property type="match status" value="1"/>
</dbReference>
<feature type="coiled-coil region" evidence="5">
    <location>
        <begin position="803"/>
        <end position="875"/>
    </location>
</feature>
<feature type="compositionally biased region" description="Low complexity" evidence="6">
    <location>
        <begin position="157"/>
        <end position="170"/>
    </location>
</feature>
<evidence type="ECO:0000256" key="4">
    <source>
        <dbReference type="PROSITE-ProRule" id="PRU00376"/>
    </source>
</evidence>
<evidence type="ECO:0000256" key="2">
    <source>
        <dbReference type="ARBA" id="ARBA00023163"/>
    </source>
</evidence>
<dbReference type="Pfam" id="PF07727">
    <property type="entry name" value="RVT_2"/>
    <property type="match status" value="1"/>
</dbReference>
<keyword evidence="5" id="KW-0175">Coiled coil</keyword>
<dbReference type="InterPro" id="IPR038704">
    <property type="entry name" value="YEAST_sf"/>
</dbReference>
<evidence type="ECO:0000313" key="9">
    <source>
        <dbReference type="Proteomes" id="UP000289340"/>
    </source>
</evidence>
<keyword evidence="9" id="KW-1185">Reference proteome</keyword>
<keyword evidence="1" id="KW-0805">Transcription regulation</keyword>
<feature type="coiled-coil region" evidence="5">
    <location>
        <begin position="635"/>
        <end position="662"/>
    </location>
</feature>
<proteinExistence type="predicted"/>
<dbReference type="GO" id="GO:0006355">
    <property type="term" value="P:regulation of DNA-templated transcription"/>
    <property type="evidence" value="ECO:0007669"/>
    <property type="project" value="InterPro"/>
</dbReference>
<comment type="caution">
    <text evidence="8">The sequence shown here is derived from an EMBL/GenBank/DDBJ whole genome shotgun (WGS) entry which is preliminary data.</text>
</comment>
<feature type="domain" description="YEATS" evidence="7">
    <location>
        <begin position="1038"/>
        <end position="1182"/>
    </location>
</feature>
<dbReference type="GO" id="GO:0003887">
    <property type="term" value="F:DNA-directed DNA polymerase activity"/>
    <property type="evidence" value="ECO:0007669"/>
    <property type="project" value="UniProtKB-EC"/>
</dbReference>
<evidence type="ECO:0000256" key="1">
    <source>
        <dbReference type="ARBA" id="ARBA00023015"/>
    </source>
</evidence>
<dbReference type="CDD" id="cd16910">
    <property type="entry name" value="YEATS_TFIID14_like"/>
    <property type="match status" value="1"/>
</dbReference>
<evidence type="ECO:0000313" key="8">
    <source>
        <dbReference type="EMBL" id="RZB78823.1"/>
    </source>
</evidence>
<keyword evidence="8" id="KW-0808">Transferase</keyword>
<protein>
    <submittedName>
        <fullName evidence="8">Transcription initiation factor TFIID subunit 14b</fullName>
        <ecNumber evidence="8">2.7.7.7</ecNumber>
    </submittedName>
</protein>
<feature type="region of interest" description="Disordered" evidence="6">
    <location>
        <begin position="130"/>
        <end position="179"/>
    </location>
</feature>
<dbReference type="GO" id="GO:0003743">
    <property type="term" value="F:translation initiation factor activity"/>
    <property type="evidence" value="ECO:0007669"/>
    <property type="project" value="UniProtKB-KW"/>
</dbReference>
<keyword evidence="8" id="KW-0548">Nucleotidyltransferase</keyword>
<dbReference type="PROSITE" id="PS51037">
    <property type="entry name" value="YEATS"/>
    <property type="match status" value="1"/>
</dbReference>
<dbReference type="InterPro" id="IPR005033">
    <property type="entry name" value="YEATS"/>
</dbReference>
<keyword evidence="2" id="KW-0804">Transcription</keyword>
<keyword evidence="8" id="KW-0396">Initiation factor</keyword>
<evidence type="ECO:0000256" key="6">
    <source>
        <dbReference type="SAM" id="MobiDB-lite"/>
    </source>
</evidence>
<dbReference type="EMBL" id="QZWG01000011">
    <property type="protein sequence ID" value="RZB78823.1"/>
    <property type="molecule type" value="Genomic_DNA"/>
</dbReference>
<gene>
    <name evidence="8" type="ORF">D0Y65_029274</name>
</gene>